<name>A0AAD4H9I4_9FUNG</name>
<dbReference type="PANTHER" id="PTHR23318:SF0">
    <property type="entry name" value="SERINE_THREONINE-PROTEIN PHOSPHATASE 4 REGULATORY SUBUNIT 3"/>
    <property type="match status" value="1"/>
</dbReference>
<keyword evidence="2" id="KW-0539">Nucleus</keyword>
<evidence type="ECO:0000256" key="1">
    <source>
        <dbReference type="ARBA" id="ARBA00004123"/>
    </source>
</evidence>
<protein>
    <submittedName>
        <fullName evidence="4">Platinum sensitivity protein</fullName>
    </submittedName>
</protein>
<dbReference type="Pfam" id="PF04802">
    <property type="entry name" value="PP4R3"/>
    <property type="match status" value="1"/>
</dbReference>
<feature type="domain" description="Serine/threonine-protein phosphatase 4 regulatory subunit 3-like central" evidence="3">
    <location>
        <begin position="5"/>
        <end position="178"/>
    </location>
</feature>
<dbReference type="Proteomes" id="UP001194580">
    <property type="component" value="Unassembled WGS sequence"/>
</dbReference>
<keyword evidence="5" id="KW-1185">Reference proteome</keyword>
<dbReference type="InterPro" id="IPR016024">
    <property type="entry name" value="ARM-type_fold"/>
</dbReference>
<organism evidence="4 5">
    <name type="scientific">Linnemannia exigua</name>
    <dbReference type="NCBI Taxonomy" id="604196"/>
    <lineage>
        <taxon>Eukaryota</taxon>
        <taxon>Fungi</taxon>
        <taxon>Fungi incertae sedis</taxon>
        <taxon>Mucoromycota</taxon>
        <taxon>Mortierellomycotina</taxon>
        <taxon>Mortierellomycetes</taxon>
        <taxon>Mortierellales</taxon>
        <taxon>Mortierellaceae</taxon>
        <taxon>Linnemannia</taxon>
    </lineage>
</organism>
<dbReference type="InterPro" id="IPR051137">
    <property type="entry name" value="PP4R3-like"/>
</dbReference>
<reference evidence="4" key="1">
    <citation type="journal article" date="2020" name="Fungal Divers.">
        <title>Resolving the Mortierellaceae phylogeny through synthesis of multi-gene phylogenetics and phylogenomics.</title>
        <authorList>
            <person name="Vandepol N."/>
            <person name="Liber J."/>
            <person name="Desiro A."/>
            <person name="Na H."/>
            <person name="Kennedy M."/>
            <person name="Barry K."/>
            <person name="Grigoriev I.V."/>
            <person name="Miller A.N."/>
            <person name="O'Donnell K."/>
            <person name="Stajich J.E."/>
            <person name="Bonito G."/>
        </authorList>
    </citation>
    <scope>NUCLEOTIDE SEQUENCE</scope>
    <source>
        <strain evidence="4">NRRL 28262</strain>
    </source>
</reference>
<dbReference type="InterPro" id="IPR006887">
    <property type="entry name" value="P4R3-like_central_dom"/>
</dbReference>
<dbReference type="EMBL" id="JAAAIL010000288">
    <property type="protein sequence ID" value="KAG0277283.1"/>
    <property type="molecule type" value="Genomic_DNA"/>
</dbReference>
<comment type="caution">
    <text evidence="4">The sequence shown here is derived from an EMBL/GenBank/DDBJ whole genome shotgun (WGS) entry which is preliminary data.</text>
</comment>
<evidence type="ECO:0000256" key="2">
    <source>
        <dbReference type="ARBA" id="ARBA00023242"/>
    </source>
</evidence>
<evidence type="ECO:0000313" key="5">
    <source>
        <dbReference type="Proteomes" id="UP001194580"/>
    </source>
</evidence>
<comment type="subcellular location">
    <subcellularLocation>
        <location evidence="1">Nucleus</location>
    </subcellularLocation>
</comment>
<dbReference type="GO" id="GO:0006974">
    <property type="term" value="P:DNA damage response"/>
    <property type="evidence" value="ECO:0007669"/>
    <property type="project" value="TreeGrafter"/>
</dbReference>
<dbReference type="GO" id="GO:0005654">
    <property type="term" value="C:nucleoplasm"/>
    <property type="evidence" value="ECO:0007669"/>
    <property type="project" value="TreeGrafter"/>
</dbReference>
<dbReference type="SUPFAM" id="SSF48371">
    <property type="entry name" value="ARM repeat"/>
    <property type="match status" value="1"/>
</dbReference>
<accession>A0AAD4H9I4</accession>
<proteinExistence type="predicted"/>
<dbReference type="GO" id="GO:0072542">
    <property type="term" value="F:protein phosphatase activator activity"/>
    <property type="evidence" value="ECO:0007669"/>
    <property type="project" value="TreeGrafter"/>
</dbReference>
<gene>
    <name evidence="4" type="primary">PSY2_3</name>
    <name evidence="4" type="ORF">BGZ95_006184</name>
</gene>
<evidence type="ECO:0000259" key="3">
    <source>
        <dbReference type="Pfam" id="PF04802"/>
    </source>
</evidence>
<evidence type="ECO:0000313" key="4">
    <source>
        <dbReference type="EMBL" id="KAG0277283.1"/>
    </source>
</evidence>
<dbReference type="AlphaFoldDB" id="A0AAD4H9I4"/>
<dbReference type="GO" id="GO:0030289">
    <property type="term" value="C:protein phosphatase 4 complex"/>
    <property type="evidence" value="ECO:0007669"/>
    <property type="project" value="TreeGrafter"/>
</dbReference>
<dbReference type="PANTHER" id="PTHR23318">
    <property type="entry name" value="ATP SYNTHASE GAMMA-RELATED"/>
    <property type="match status" value="1"/>
</dbReference>
<sequence>MDETDIVNGKADYRRTFAHHSKLKQIIPIDNPYTLRMIHQVNRLQFLKEIILSENLNLGKETAGILRSMIKSKTPEIVQDIGYDQNVVDSLCYAMINEAEPMHRRQDVVFYVHQLCTMAKTLKMNIYKKLSPFYFTRLLNFAVRSSDTQVKQACIEILQVASDTNPNFIRSHIARCLSTNCFKGFFDTITNHSLTGSDASIMPQFKSPSVCLA</sequence>